<name>A0ACB9B180_ARCLA</name>
<protein>
    <submittedName>
        <fullName evidence="1">Uncharacterized protein</fullName>
    </submittedName>
</protein>
<evidence type="ECO:0000313" key="1">
    <source>
        <dbReference type="EMBL" id="KAI3715650.1"/>
    </source>
</evidence>
<accession>A0ACB9B180</accession>
<gene>
    <name evidence="1" type="ORF">L6452_22636</name>
</gene>
<dbReference type="Proteomes" id="UP001055879">
    <property type="component" value="Linkage Group LG07"/>
</dbReference>
<reference evidence="2" key="1">
    <citation type="journal article" date="2022" name="Mol. Ecol. Resour.">
        <title>The genomes of chicory, endive, great burdock and yacon provide insights into Asteraceae palaeo-polyploidization history and plant inulin production.</title>
        <authorList>
            <person name="Fan W."/>
            <person name="Wang S."/>
            <person name="Wang H."/>
            <person name="Wang A."/>
            <person name="Jiang F."/>
            <person name="Liu H."/>
            <person name="Zhao H."/>
            <person name="Xu D."/>
            <person name="Zhang Y."/>
        </authorList>
    </citation>
    <scope>NUCLEOTIDE SEQUENCE [LARGE SCALE GENOMIC DNA]</scope>
    <source>
        <strain evidence="2">cv. Niubang</strain>
    </source>
</reference>
<comment type="caution">
    <text evidence="1">The sequence shown here is derived from an EMBL/GenBank/DDBJ whole genome shotgun (WGS) entry which is preliminary data.</text>
</comment>
<reference evidence="1 2" key="2">
    <citation type="journal article" date="2022" name="Mol. Ecol. Resour.">
        <title>The genomes of chicory, endive, great burdock and yacon provide insights into Asteraceae paleo-polyploidization history and plant inulin production.</title>
        <authorList>
            <person name="Fan W."/>
            <person name="Wang S."/>
            <person name="Wang H."/>
            <person name="Wang A."/>
            <person name="Jiang F."/>
            <person name="Liu H."/>
            <person name="Zhao H."/>
            <person name="Xu D."/>
            <person name="Zhang Y."/>
        </authorList>
    </citation>
    <scope>NUCLEOTIDE SEQUENCE [LARGE SCALE GENOMIC DNA]</scope>
    <source>
        <strain evidence="2">cv. Niubang</strain>
    </source>
</reference>
<organism evidence="1 2">
    <name type="scientific">Arctium lappa</name>
    <name type="common">Greater burdock</name>
    <name type="synonym">Lappa major</name>
    <dbReference type="NCBI Taxonomy" id="4217"/>
    <lineage>
        <taxon>Eukaryota</taxon>
        <taxon>Viridiplantae</taxon>
        <taxon>Streptophyta</taxon>
        <taxon>Embryophyta</taxon>
        <taxon>Tracheophyta</taxon>
        <taxon>Spermatophyta</taxon>
        <taxon>Magnoliopsida</taxon>
        <taxon>eudicotyledons</taxon>
        <taxon>Gunneridae</taxon>
        <taxon>Pentapetalae</taxon>
        <taxon>asterids</taxon>
        <taxon>campanulids</taxon>
        <taxon>Asterales</taxon>
        <taxon>Asteraceae</taxon>
        <taxon>Carduoideae</taxon>
        <taxon>Cardueae</taxon>
        <taxon>Arctiinae</taxon>
        <taxon>Arctium</taxon>
    </lineage>
</organism>
<evidence type="ECO:0000313" key="2">
    <source>
        <dbReference type="Proteomes" id="UP001055879"/>
    </source>
</evidence>
<sequence length="438" mass="48869">MERAERLLFDASLEGNVTLLQTLLQEDPLILDRVTVNRCDDMPLHVASMLGHIDFINEILSRKPQLATESDSQLRLPLHVASAKGHVEIVKVLIAAHPETCLARDRDGRNPLHLAAIKGRYDVVKELLQAQPHAARALVQQETILHLCVKHNKLEVLKLLVESLDDHELVNSKDGDGNNILHLAVADKQIETINFMLLNTTIEVNATNTNGETSTDILSQGPKDVKDQQIIRSLTRADAVEPKIKGLIENFSQKCKMSSKNYKMLFPPLSQKNREDWLDKKRNTLMVVASLIATMAFQVGTNPPGGVWQENSYATNPPQLAGHAVMAYTHPTLHHIFLISSTVGFISTLSIILLLISGLSFLKHRGYTWIMMVIMWIATTSMSITYYVSITVITPLNRATTIRPVSIIMVFVWIGLMTLVVGGHIVRLMVVTKKDQKA</sequence>
<dbReference type="EMBL" id="CM042053">
    <property type="protein sequence ID" value="KAI3715650.1"/>
    <property type="molecule type" value="Genomic_DNA"/>
</dbReference>
<keyword evidence="2" id="KW-1185">Reference proteome</keyword>
<proteinExistence type="predicted"/>